<dbReference type="RefSeq" id="XP_021878471.1">
    <property type="nucleotide sequence ID" value="XM_022030440.1"/>
</dbReference>
<dbReference type="Proteomes" id="UP000193648">
    <property type="component" value="Unassembled WGS sequence"/>
</dbReference>
<feature type="region of interest" description="Disordered" evidence="1">
    <location>
        <begin position="600"/>
        <end position="634"/>
    </location>
</feature>
<feature type="compositionally biased region" description="Polar residues" evidence="1">
    <location>
        <begin position="1"/>
        <end position="11"/>
    </location>
</feature>
<dbReference type="GeneID" id="33572282"/>
<evidence type="ECO:0000256" key="1">
    <source>
        <dbReference type="SAM" id="MobiDB-lite"/>
    </source>
</evidence>
<evidence type="ECO:0000313" key="3">
    <source>
        <dbReference type="Proteomes" id="UP000193648"/>
    </source>
</evidence>
<organism evidence="2 3">
    <name type="scientific">Lobosporangium transversale</name>
    <dbReference type="NCBI Taxonomy" id="64571"/>
    <lineage>
        <taxon>Eukaryota</taxon>
        <taxon>Fungi</taxon>
        <taxon>Fungi incertae sedis</taxon>
        <taxon>Mucoromycota</taxon>
        <taxon>Mortierellomycotina</taxon>
        <taxon>Mortierellomycetes</taxon>
        <taxon>Mortierellales</taxon>
        <taxon>Mortierellaceae</taxon>
        <taxon>Lobosporangium</taxon>
    </lineage>
</organism>
<feature type="region of interest" description="Disordered" evidence="1">
    <location>
        <begin position="451"/>
        <end position="494"/>
    </location>
</feature>
<dbReference type="AlphaFoldDB" id="A0A1Y2GGM8"/>
<feature type="region of interest" description="Disordered" evidence="1">
    <location>
        <begin position="148"/>
        <end position="168"/>
    </location>
</feature>
<reference evidence="2 3" key="1">
    <citation type="submission" date="2016-07" db="EMBL/GenBank/DDBJ databases">
        <title>Pervasive Adenine N6-methylation of Active Genes in Fungi.</title>
        <authorList>
            <consortium name="DOE Joint Genome Institute"/>
            <person name="Mondo S.J."/>
            <person name="Dannebaum R.O."/>
            <person name="Kuo R.C."/>
            <person name="Labutti K."/>
            <person name="Haridas S."/>
            <person name="Kuo A."/>
            <person name="Salamov A."/>
            <person name="Ahrendt S.R."/>
            <person name="Lipzen A."/>
            <person name="Sullivan W."/>
            <person name="Andreopoulos W.B."/>
            <person name="Clum A."/>
            <person name="Lindquist E."/>
            <person name="Daum C."/>
            <person name="Ramamoorthy G.K."/>
            <person name="Gryganskyi A."/>
            <person name="Culley D."/>
            <person name="Magnuson J.K."/>
            <person name="James T.Y."/>
            <person name="O'Malley M.A."/>
            <person name="Stajich J.E."/>
            <person name="Spatafora J.W."/>
            <person name="Visel A."/>
            <person name="Grigoriev I.V."/>
        </authorList>
    </citation>
    <scope>NUCLEOTIDE SEQUENCE [LARGE SCALE GENOMIC DNA]</scope>
    <source>
        <strain evidence="2 3">NRRL 3116</strain>
    </source>
</reference>
<accession>A0A1Y2GGM8</accession>
<feature type="region of interest" description="Disordered" evidence="1">
    <location>
        <begin position="731"/>
        <end position="781"/>
    </location>
</feature>
<dbReference type="EMBL" id="MCFF01000037">
    <property type="protein sequence ID" value="ORZ08543.1"/>
    <property type="molecule type" value="Genomic_DNA"/>
</dbReference>
<feature type="region of interest" description="Disordered" evidence="1">
    <location>
        <begin position="356"/>
        <end position="378"/>
    </location>
</feature>
<feature type="compositionally biased region" description="Polar residues" evidence="1">
    <location>
        <begin position="363"/>
        <end position="373"/>
    </location>
</feature>
<dbReference type="OrthoDB" id="2441606at2759"/>
<feature type="region of interest" description="Disordered" evidence="1">
    <location>
        <begin position="664"/>
        <end position="687"/>
    </location>
</feature>
<name>A0A1Y2GGM8_9FUNG</name>
<evidence type="ECO:0000313" key="2">
    <source>
        <dbReference type="EMBL" id="ORZ08543.1"/>
    </source>
</evidence>
<comment type="caution">
    <text evidence="2">The sequence shown here is derived from an EMBL/GenBank/DDBJ whole genome shotgun (WGS) entry which is preliminary data.</text>
</comment>
<sequence>MVNSETEQLWKTQDAKAGLQVSSIQDGPSAADTKLSEPPRLSWLPLGTVGYNAYDKELENLDDLQGTAAMALTALSSGMGTAPRHGSGLTMIKDGTYYDDIQQDQSIVTATPEWNSVKLSQDVNTVTSMVTTSSPAPHSTSVALMVHDEQGPRSASDREKASAASVPKARSGDVEIIAAAETQVDFIPIAGSIQPKEHDFNPATTSAMTAYASSPPPPIAVAPTFSNVPNVAMSSLSSNIYASAVQAPVKRTQSLSHLLEDRLSLEPMKAGQVRKMFHSEHGYWAGHSYNGGEQVSVRTVDERSLQAQINSSRTNHQQDFHKTYLHSTNMAYHQNASPLNLRPFTRGETQYAQEWDLERQSQRQESYQPSVQHEQSHHSKDIVLTHLVHHSAPLEAAIVKPKRKYIKKPSTLQLMVQTSSQAKISPLAKQEDDPLLQSDRGLILKTQIPKKGRPISKHASTSQGTPAVPSFGATPMSHSSFNPKAKTSVPASVNSPNTKQQFELNYHYHHQQSPPIPALAGAKIRLPSDDSHLLAPSPVRCRPGRPPLATVARHTHSQSHLGLQSGLLSMSDSDSHLLLSKPFPTPSPEDSAITRRTIASDHDPHDWPRPPHSAPSSFSAQRTQCSRHSYPSSDNQYNHTLAIQYHDTQSLMESEQLRGGRFIQEPHQSRGPPSWQQRSFGGKPMQMNSRKRNIYGAEKQQFMSEPYSPEDEKREMCSIYTLVDYDESGRFRKRSSRLDLKPPNPESNFREQDTFQSWPSNDSSKRRPRPQSLVLPRTYSDPLHRQSAITMALERGSTEHYISKDMARIEDRDLAIYESRVQSSPTLPRLSCARLLGADRSSHTNAQSLDISMHPRFASSQPLRQYQEQYPSGHVVHSFHDMLNEQLGYSRSKS</sequence>
<dbReference type="InParanoid" id="A0A1Y2GGM8"/>
<gene>
    <name evidence="2" type="ORF">BCR41DRAFT_424501</name>
</gene>
<feature type="region of interest" description="Disordered" evidence="1">
    <location>
        <begin position="1"/>
        <end position="39"/>
    </location>
</feature>
<keyword evidence="3" id="KW-1185">Reference proteome</keyword>
<feature type="compositionally biased region" description="Basic and acidic residues" evidence="1">
    <location>
        <begin position="600"/>
        <end position="609"/>
    </location>
</feature>
<feature type="compositionally biased region" description="Polar residues" evidence="1">
    <location>
        <begin position="614"/>
        <end position="634"/>
    </location>
</feature>
<feature type="compositionally biased region" description="Basic and acidic residues" evidence="1">
    <location>
        <begin position="148"/>
        <end position="161"/>
    </location>
</feature>
<proteinExistence type="predicted"/>
<protein>
    <submittedName>
        <fullName evidence="2">Uncharacterized protein</fullName>
    </submittedName>
</protein>